<dbReference type="EMBL" id="LXEN01000005">
    <property type="protein sequence ID" value="OAT39153.1"/>
    <property type="molecule type" value="Genomic_DNA"/>
</dbReference>
<name>A0A198GPY5_9GAMM</name>
<protein>
    <recommendedName>
        <fullName evidence="3">NERD domain-containing protein</fullName>
    </recommendedName>
</protein>
<dbReference type="RefSeq" id="WP_066745386.1">
    <property type="nucleotide sequence ID" value="NZ_LXEN01000005.1"/>
</dbReference>
<proteinExistence type="predicted"/>
<reference evidence="1 2" key="1">
    <citation type="submission" date="2016-04" db="EMBL/GenBank/DDBJ databases">
        <title>ATOL: Assembling a taxonomically balanced genome-scale reconstruction of the evolutionary history of the Enterobacteriaceae.</title>
        <authorList>
            <person name="Plunkett G.III."/>
            <person name="Neeno-Eckwall E.C."/>
            <person name="Glasner J.D."/>
            <person name="Perna N.T."/>
        </authorList>
    </citation>
    <scope>NUCLEOTIDE SEQUENCE [LARGE SCALE GENOMIC DNA]</scope>
    <source>
        <strain evidence="1 2">ATCC 19692</strain>
    </source>
</reference>
<accession>A0A198GPY5</accession>
<evidence type="ECO:0008006" key="3">
    <source>
        <dbReference type="Google" id="ProtNLM"/>
    </source>
</evidence>
<organism evidence="1 2">
    <name type="scientific">Proteus myxofaciens ATCC 19692</name>
    <dbReference type="NCBI Taxonomy" id="1354337"/>
    <lineage>
        <taxon>Bacteria</taxon>
        <taxon>Pseudomonadati</taxon>
        <taxon>Pseudomonadota</taxon>
        <taxon>Gammaproteobacteria</taxon>
        <taxon>Enterobacterales</taxon>
        <taxon>Morganellaceae</taxon>
        <taxon>Proteus</taxon>
    </lineage>
</organism>
<sequence length="681" mass="80276">MNEFIDVDETKKQANIDFEKLMGILEEVDVKSVISIFFYESIYGKTLPIIYEKIISLIPKLTSINGKKPDFSDIKIIKENLYSIDTIDRLFDDDKSSMSGNIERIYSMNKNLIRGEYYDSHAMNYFKSLFETFEEGLNNGLGCSYKDAELLFSIINSLYLNATNNKAEKFISKKQDLIKLYKEDKKEFQKTFGIKINNKKSAYKYIDYYIDVEFSKEINEVFFLEKDKILNYRGETQESLNNLINHLTLKDFSILEEEKTYNIFSKKPLLLLDGDYFCVHLDMIYKSFYQLADDFLRNNKELSKKYNKHRATNLEKKAIDLLKSVMVDSEVYQEIYYDSVDTGLQCEVDGLLKYRDILFIIEAKAHKVSEQAVGGSTQRVKKHVEQIIKEAYEQCIRTKRSLFSEEHDPKLRYKNKKRVNLDLSGVHHVVLMPISQERFDEFTSNPHFVSETNLFNNNELPWAINVFDLYVITDILDNPIDLIDYIYRRVSYSGRNNTYIHDELDWLGYYMEDRLRGIRENIDNTEFNMIMFEPNSTKFDDYYIKGLEKPRFYFNLFLKGIIDNMLKYNTGYKAIKGFYFFDKKGQDDLSKMIINKEADYKKNNKYGTVVFSNSEQKIINLFCFYNFYNIENNDNTFFKERAASALNKLSCSDLIGYKVYLIKIPINTGFNITGVDFICDL</sequence>
<dbReference type="Proteomes" id="UP000094023">
    <property type="component" value="Unassembled WGS sequence"/>
</dbReference>
<comment type="caution">
    <text evidence="1">The sequence shown here is derived from an EMBL/GenBank/DDBJ whole genome shotgun (WGS) entry which is preliminary data.</text>
</comment>
<gene>
    <name evidence="1" type="ORF">M983_0103</name>
</gene>
<evidence type="ECO:0000313" key="1">
    <source>
        <dbReference type="EMBL" id="OAT39153.1"/>
    </source>
</evidence>
<dbReference type="OrthoDB" id="787523at2"/>
<keyword evidence="2" id="KW-1185">Reference proteome</keyword>
<dbReference type="AlphaFoldDB" id="A0A198GPY5"/>
<evidence type="ECO:0000313" key="2">
    <source>
        <dbReference type="Proteomes" id="UP000094023"/>
    </source>
</evidence>